<sequence>MAPADIPNEVSCFGVLSLLGQFVEHVLTARDEPKKLEPHKPEAPRSKAPKLEAQQSETQEFIGKTRSIARGPTIEVDSRSSRGATWPRAPGFTRKIADATKGIRQKIREEREAMRLGPHKVEAKPSGAKLTRTLLKAQEEAMALRRMPSEEAGGAVGKRATLPSEVVGKRSTLASTEVVGRSATMLEQPMVTRVSTMNSQDMPTLMRSSSLQTTASKSSKRVQMVGAMKSGPKMVGSGISSFRDKIDRALAPSA</sequence>
<organism evidence="2">
    <name type="scientific">Zooxanthella nutricula</name>
    <dbReference type="NCBI Taxonomy" id="1333877"/>
    <lineage>
        <taxon>Eukaryota</taxon>
        <taxon>Sar</taxon>
        <taxon>Alveolata</taxon>
        <taxon>Dinophyceae</taxon>
        <taxon>Peridiniales</taxon>
        <taxon>Peridiniales incertae sedis</taxon>
        <taxon>Zooxanthella</taxon>
    </lineage>
</organism>
<gene>
    <name evidence="2" type="ORF">BRAN1462_LOCUS7368</name>
</gene>
<feature type="region of interest" description="Disordered" evidence="1">
    <location>
        <begin position="30"/>
        <end position="90"/>
    </location>
</feature>
<feature type="compositionally biased region" description="Low complexity" evidence="1">
    <location>
        <begin position="208"/>
        <end position="217"/>
    </location>
</feature>
<feature type="region of interest" description="Disordered" evidence="1">
    <location>
        <begin position="202"/>
        <end position="222"/>
    </location>
</feature>
<evidence type="ECO:0000256" key="1">
    <source>
        <dbReference type="SAM" id="MobiDB-lite"/>
    </source>
</evidence>
<reference evidence="2" key="1">
    <citation type="submission" date="2021-01" db="EMBL/GenBank/DDBJ databases">
        <authorList>
            <person name="Corre E."/>
            <person name="Pelletier E."/>
            <person name="Niang G."/>
            <person name="Scheremetjew M."/>
            <person name="Finn R."/>
            <person name="Kale V."/>
            <person name="Holt S."/>
            <person name="Cochrane G."/>
            <person name="Meng A."/>
            <person name="Brown T."/>
            <person name="Cohen L."/>
        </authorList>
    </citation>
    <scope>NUCLEOTIDE SEQUENCE</scope>
    <source>
        <strain evidence="2">RCC3387</strain>
    </source>
</reference>
<name>A0A6U8TU38_9DINO</name>
<accession>A0A6U8TU38</accession>
<feature type="compositionally biased region" description="Basic and acidic residues" evidence="1">
    <location>
        <begin position="30"/>
        <end position="45"/>
    </location>
</feature>
<protein>
    <submittedName>
        <fullName evidence="2">Uncharacterized protein</fullName>
    </submittedName>
</protein>
<evidence type="ECO:0000313" key="2">
    <source>
        <dbReference type="EMBL" id="CAD9513144.1"/>
    </source>
</evidence>
<dbReference type="AlphaFoldDB" id="A0A6U8TU38"/>
<proteinExistence type="predicted"/>
<dbReference type="EMBL" id="HBGW01011642">
    <property type="protein sequence ID" value="CAD9513144.1"/>
    <property type="molecule type" value="Transcribed_RNA"/>
</dbReference>